<evidence type="ECO:0000313" key="3">
    <source>
        <dbReference type="Proteomes" id="UP000054075"/>
    </source>
</evidence>
<reference evidence="2" key="1">
    <citation type="submission" date="2006-04" db="EMBL/GenBank/DDBJ databases">
        <authorList>
            <person name="Seshadri R."/>
            <person name="Federici B.A."/>
        </authorList>
    </citation>
    <scope>NUCLEOTIDE SEQUENCE [LARGE SCALE GENOMIC DNA]</scope>
</reference>
<dbReference type="InterPro" id="IPR005590">
    <property type="entry name" value="DUF333"/>
</dbReference>
<dbReference type="EMBL" id="AAQJ02000001">
    <property type="protein sequence ID" value="EDP46382.1"/>
    <property type="molecule type" value="Genomic_DNA"/>
</dbReference>
<proteinExistence type="predicted"/>
<comment type="caution">
    <text evidence="2">The sequence shown here is derived from an EMBL/GenBank/DDBJ whole genome shotgun (WGS) entry which is preliminary data.</text>
</comment>
<feature type="signal peptide" evidence="1">
    <location>
        <begin position="1"/>
        <end position="22"/>
    </location>
</feature>
<keyword evidence="1" id="KW-0732">Signal</keyword>
<reference evidence="2" key="2">
    <citation type="submission" date="2007-10" db="EMBL/GenBank/DDBJ databases">
        <authorList>
            <person name="Myers G.S."/>
        </authorList>
    </citation>
    <scope>NUCLEOTIDE SEQUENCE [LARGE SCALE GENOMIC DNA]</scope>
</reference>
<name>A8PQ91_9COXI</name>
<dbReference type="Proteomes" id="UP000054075">
    <property type="component" value="Unassembled WGS sequence"/>
</dbReference>
<evidence type="ECO:0000256" key="1">
    <source>
        <dbReference type="SAM" id="SignalP"/>
    </source>
</evidence>
<sequence>MKKSLIAWLIVPLCLIQSPAFSMPNPASVYCENHGGRSELGILSSRGICVFRDKSYCGEWSYLRGVCKRSQFYLPEKRRGTHYCFAQLPNKNLIIYLCKAEKK</sequence>
<evidence type="ECO:0008006" key="4">
    <source>
        <dbReference type="Google" id="ProtNLM"/>
    </source>
</evidence>
<accession>A8PQ91</accession>
<keyword evidence="3" id="KW-1185">Reference proteome</keyword>
<evidence type="ECO:0000313" key="2">
    <source>
        <dbReference type="EMBL" id="EDP46382.1"/>
    </source>
</evidence>
<protein>
    <recommendedName>
        <fullName evidence="4">DUF333 domain-containing protein</fullName>
    </recommendedName>
</protein>
<gene>
    <name evidence="2" type="ORF">RICGR_1452</name>
</gene>
<dbReference type="STRING" id="59196.RICGR_1452"/>
<feature type="chain" id="PRO_5002727908" description="DUF333 domain-containing protein" evidence="1">
    <location>
        <begin position="23"/>
        <end position="103"/>
    </location>
</feature>
<dbReference type="Pfam" id="PF03891">
    <property type="entry name" value="DUF333"/>
    <property type="match status" value="1"/>
</dbReference>
<dbReference type="RefSeq" id="WP_006035362.1">
    <property type="nucleotide sequence ID" value="NZ_AAQJ02000001.1"/>
</dbReference>
<dbReference type="AlphaFoldDB" id="A8PQ91"/>
<dbReference type="OrthoDB" id="148878at2"/>
<organism evidence="2 3">
    <name type="scientific">Rickettsiella grylli</name>
    <dbReference type="NCBI Taxonomy" id="59196"/>
    <lineage>
        <taxon>Bacteria</taxon>
        <taxon>Pseudomonadati</taxon>
        <taxon>Pseudomonadota</taxon>
        <taxon>Gammaproteobacteria</taxon>
        <taxon>Legionellales</taxon>
        <taxon>Coxiellaceae</taxon>
        <taxon>Rickettsiella</taxon>
    </lineage>
</organism>